<reference evidence="1 2" key="1">
    <citation type="submission" date="2014-01" db="EMBL/GenBank/DDBJ databases">
        <title>Development of a Comparative Genomic Fingerprinting Assay for High Resolution Genotyping of Arcobacter butzleri.</title>
        <authorList>
            <person name="Webb A.L."/>
            <person name="Inglis G.D."/>
            <person name="Kruczkiewicz P."/>
            <person name="Selinger L.B."/>
            <person name="Taboada E.N."/>
        </authorList>
    </citation>
    <scope>NUCLEOTIDE SEQUENCE [LARGE SCALE GENOMIC DNA]</scope>
    <source>
        <strain evidence="1 2">L351</strain>
    </source>
</reference>
<proteinExistence type="predicted"/>
<gene>
    <name evidence="1" type="ORF">AF76_00270</name>
</gene>
<name>A0A837J8L9_9BACT</name>
<evidence type="ECO:0000313" key="1">
    <source>
        <dbReference type="EMBL" id="KLE02932.1"/>
    </source>
</evidence>
<organism evidence="1 2">
    <name type="scientific">Aliarcobacter butzleri L351</name>
    <dbReference type="NCBI Taxonomy" id="1447259"/>
    <lineage>
        <taxon>Bacteria</taxon>
        <taxon>Pseudomonadati</taxon>
        <taxon>Campylobacterota</taxon>
        <taxon>Epsilonproteobacteria</taxon>
        <taxon>Campylobacterales</taxon>
        <taxon>Arcobacteraceae</taxon>
        <taxon>Aliarcobacter</taxon>
    </lineage>
</organism>
<sequence length="57" mass="6535">MKEDKFFKIGLAMAEILSGKKEAATDLKLLLEEYPEMIDKVKDVAYSIQEIADKKEK</sequence>
<evidence type="ECO:0000313" key="2">
    <source>
        <dbReference type="Proteomes" id="UP000035526"/>
    </source>
</evidence>
<accession>A0A837J8L9</accession>
<dbReference type="AlphaFoldDB" id="A0A837J8L9"/>
<protein>
    <submittedName>
        <fullName evidence="1">Uncharacterized protein</fullName>
    </submittedName>
</protein>
<dbReference type="RefSeq" id="WP_155400800.1">
    <property type="nucleotide sequence ID" value="NZ_JAIS01000008.1"/>
</dbReference>
<dbReference type="EMBL" id="JAIS01000008">
    <property type="protein sequence ID" value="KLE02932.1"/>
    <property type="molecule type" value="Genomic_DNA"/>
</dbReference>
<dbReference type="Proteomes" id="UP000035526">
    <property type="component" value="Unassembled WGS sequence"/>
</dbReference>
<comment type="caution">
    <text evidence="1">The sequence shown here is derived from an EMBL/GenBank/DDBJ whole genome shotgun (WGS) entry which is preliminary data.</text>
</comment>